<evidence type="ECO:0000256" key="7">
    <source>
        <dbReference type="SAM" id="Coils"/>
    </source>
</evidence>
<dbReference type="EMBL" id="CALSGD010001509">
    <property type="protein sequence ID" value="CAH6886387.1"/>
    <property type="molecule type" value="Genomic_DNA"/>
</dbReference>
<keyword evidence="7" id="KW-0175">Coiled coil</keyword>
<comment type="function">
    <text evidence="1">Important role in the capacity of milk to transport calcium phosphate.</text>
</comment>
<evidence type="ECO:0000256" key="4">
    <source>
        <dbReference type="ARBA" id="ARBA00022525"/>
    </source>
</evidence>
<feature type="signal peptide" evidence="8">
    <location>
        <begin position="1"/>
        <end position="15"/>
    </location>
</feature>
<dbReference type="GO" id="GO:0005615">
    <property type="term" value="C:extracellular space"/>
    <property type="evidence" value="ECO:0007669"/>
    <property type="project" value="TreeGrafter"/>
</dbReference>
<evidence type="ECO:0000313" key="9">
    <source>
        <dbReference type="EMBL" id="CAH6886387.1"/>
    </source>
</evidence>
<dbReference type="GO" id="GO:0042803">
    <property type="term" value="F:protein homodimerization activity"/>
    <property type="evidence" value="ECO:0007669"/>
    <property type="project" value="TreeGrafter"/>
</dbReference>
<evidence type="ECO:0000256" key="8">
    <source>
        <dbReference type="SAM" id="SignalP"/>
    </source>
</evidence>
<dbReference type="GO" id="GO:0035375">
    <property type="term" value="F:zymogen binding"/>
    <property type="evidence" value="ECO:0007669"/>
    <property type="project" value="TreeGrafter"/>
</dbReference>
<evidence type="ECO:0000256" key="2">
    <source>
        <dbReference type="ARBA" id="ARBA00004613"/>
    </source>
</evidence>
<comment type="caution">
    <text evidence="9">The sequence shown here is derived from an EMBL/GenBank/DDBJ whole genome shotgun (WGS) entry which is preliminary data.</text>
</comment>
<organism evidence="9 10">
    <name type="scientific">Phodopus roborovskii</name>
    <name type="common">Roborovski's desert hamster</name>
    <name type="synonym">Cricetulus roborovskii</name>
    <dbReference type="NCBI Taxonomy" id="109678"/>
    <lineage>
        <taxon>Eukaryota</taxon>
        <taxon>Metazoa</taxon>
        <taxon>Chordata</taxon>
        <taxon>Craniata</taxon>
        <taxon>Vertebrata</taxon>
        <taxon>Euteleostomi</taxon>
        <taxon>Mammalia</taxon>
        <taxon>Eutheria</taxon>
        <taxon>Euarchontoglires</taxon>
        <taxon>Glires</taxon>
        <taxon>Rodentia</taxon>
        <taxon>Myomorpha</taxon>
        <taxon>Muroidea</taxon>
        <taxon>Cricetidae</taxon>
        <taxon>Cricetinae</taxon>
        <taxon>Phodopus</taxon>
    </lineage>
</organism>
<comment type="similarity">
    <text evidence="3">Belongs to the alpha-casein family.</text>
</comment>
<protein>
    <submittedName>
        <fullName evidence="9">Csn1s2a protein</fullName>
    </submittedName>
</protein>
<proteinExistence type="inferred from homology"/>
<comment type="subcellular location">
    <subcellularLocation>
        <location evidence="2">Secreted</location>
    </subcellularLocation>
</comment>
<dbReference type="PIRSF" id="PIRSF002371">
    <property type="entry name" value="Alpha-s2-casein"/>
    <property type="match status" value="1"/>
</dbReference>
<dbReference type="PROSITE" id="PS00306">
    <property type="entry name" value="CASEIN_ALPHA_BETA"/>
    <property type="match status" value="1"/>
</dbReference>
<keyword evidence="4" id="KW-0964">Secreted</keyword>
<dbReference type="InterPro" id="IPR011175">
    <property type="entry name" value="Alpha-s2_casein"/>
</dbReference>
<accession>A0AAU9ZW39</accession>
<sequence length="193" mass="21970">MKFFIFTCLVAVALAKQVIKDESSSEETASSYHGRYKQGNSVFFQTNQDSAISSSSEESAEEANEKIIQTEEQKINLNQQKKVKQFSRDFSCLQSCISAPQQQTVSNPWGQGKAIHNIPNQESISIIVEVKNNQFNQLNIPQFPQAVHQQQTPVVYWNKHSLYPYAPYVFCSEVFICHSAICVTWMYIPIMST</sequence>
<evidence type="ECO:0000256" key="1">
    <source>
        <dbReference type="ARBA" id="ARBA00003383"/>
    </source>
</evidence>
<keyword evidence="10" id="KW-1185">Reference proteome</keyword>
<dbReference type="PANTHER" id="PTHR16656:SF7">
    <property type="entry name" value="ALPHA-S2-CASEIN-LIKE A"/>
    <property type="match status" value="1"/>
</dbReference>
<gene>
    <name evidence="9" type="primary">Csn1s2a</name>
    <name evidence="9" type="ORF">PHOROB_LOCUS12506</name>
</gene>
<dbReference type="Proteomes" id="UP001152836">
    <property type="component" value="Unassembled WGS sequence"/>
</dbReference>
<keyword evidence="5 8" id="KW-0732">Signal</keyword>
<dbReference type="InterPro" id="IPR031305">
    <property type="entry name" value="Casein_CS"/>
</dbReference>
<feature type="chain" id="PRO_5043897347" evidence="8">
    <location>
        <begin position="16"/>
        <end position="193"/>
    </location>
</feature>
<evidence type="ECO:0000256" key="5">
    <source>
        <dbReference type="ARBA" id="ARBA00022729"/>
    </source>
</evidence>
<keyword evidence="6" id="KW-0494">Milk protein</keyword>
<dbReference type="AlphaFoldDB" id="A0AAU9ZW39"/>
<evidence type="ECO:0000256" key="6">
    <source>
        <dbReference type="ARBA" id="ARBA00022743"/>
    </source>
</evidence>
<feature type="coiled-coil region" evidence="7">
    <location>
        <begin position="53"/>
        <end position="80"/>
    </location>
</feature>
<reference evidence="9" key="1">
    <citation type="submission" date="2022-06" db="EMBL/GenBank/DDBJ databases">
        <authorList>
            <person name="Andreotti S."/>
            <person name="Wyler E."/>
        </authorList>
    </citation>
    <scope>NUCLEOTIDE SEQUENCE</scope>
</reference>
<evidence type="ECO:0000313" key="10">
    <source>
        <dbReference type="Proteomes" id="UP001152836"/>
    </source>
</evidence>
<name>A0AAU9ZW39_PHORO</name>
<evidence type="ECO:0000256" key="3">
    <source>
        <dbReference type="ARBA" id="ARBA00010179"/>
    </source>
</evidence>
<dbReference type="PANTHER" id="PTHR16656">
    <property type="entry name" value="ALPHA-S2-CASEIN-LIKE B"/>
    <property type="match status" value="1"/>
</dbReference>